<reference evidence="2" key="1">
    <citation type="submission" date="2022-01" db="EMBL/GenBank/DDBJ databases">
        <authorList>
            <person name="Braso-Vives M."/>
        </authorList>
    </citation>
    <scope>NUCLEOTIDE SEQUENCE</scope>
</reference>
<name>A0A8J9YYN3_BRALA</name>
<protein>
    <submittedName>
        <fullName evidence="2">Hypp7255 protein</fullName>
    </submittedName>
</protein>
<dbReference type="Pfam" id="PF12874">
    <property type="entry name" value="zf-met"/>
    <property type="match status" value="1"/>
</dbReference>
<dbReference type="SMART" id="SM00355">
    <property type="entry name" value="ZnF_C2H2"/>
    <property type="match status" value="1"/>
</dbReference>
<feature type="domain" description="C2H2-type" evidence="1">
    <location>
        <begin position="145"/>
        <end position="165"/>
    </location>
</feature>
<proteinExistence type="predicted"/>
<accession>A0A8J9YYN3</accession>
<evidence type="ECO:0000313" key="2">
    <source>
        <dbReference type="EMBL" id="CAH1244298.1"/>
    </source>
</evidence>
<keyword evidence="3" id="KW-1185">Reference proteome</keyword>
<dbReference type="OrthoDB" id="425681at2759"/>
<organism evidence="2 3">
    <name type="scientific">Branchiostoma lanceolatum</name>
    <name type="common">Common lancelet</name>
    <name type="synonym">Amphioxus lanceolatum</name>
    <dbReference type="NCBI Taxonomy" id="7740"/>
    <lineage>
        <taxon>Eukaryota</taxon>
        <taxon>Metazoa</taxon>
        <taxon>Chordata</taxon>
        <taxon>Cephalochordata</taxon>
        <taxon>Leptocardii</taxon>
        <taxon>Amphioxiformes</taxon>
        <taxon>Branchiostomatidae</taxon>
        <taxon>Branchiostoma</taxon>
    </lineage>
</organism>
<dbReference type="Proteomes" id="UP000838412">
    <property type="component" value="Chromosome 14"/>
</dbReference>
<dbReference type="EMBL" id="OV696699">
    <property type="protein sequence ID" value="CAH1244298.1"/>
    <property type="molecule type" value="Genomic_DNA"/>
</dbReference>
<dbReference type="PANTHER" id="PTHR47027:SF20">
    <property type="entry name" value="REVERSE TRANSCRIPTASE-LIKE PROTEIN WITH RNA-DIRECTED DNA POLYMERASE DOMAIN"/>
    <property type="match status" value="1"/>
</dbReference>
<dbReference type="PROSITE" id="PS00028">
    <property type="entry name" value="ZINC_FINGER_C2H2_1"/>
    <property type="match status" value="1"/>
</dbReference>
<sequence>MRCLRRILGLSWKDKISNSVILQQAKIQSIYSILSQRRLRWLGHVRRMEDGRIPKDVLYGQLAIGSRRVGRPALRFKDACKRDMKACDISTDTWEVQAEDRTAWRRVVHHGVMEADKRRGEAAAEKRRQQKTVALNAPLTTQHTCSACNRVCKSRAGLLSHIRSHNRTPDPEAHR</sequence>
<dbReference type="AlphaFoldDB" id="A0A8J9YYN3"/>
<dbReference type="SUPFAM" id="SSF57667">
    <property type="entry name" value="beta-beta-alpha zinc fingers"/>
    <property type="match status" value="1"/>
</dbReference>
<dbReference type="InterPro" id="IPR013087">
    <property type="entry name" value="Znf_C2H2_type"/>
</dbReference>
<evidence type="ECO:0000313" key="3">
    <source>
        <dbReference type="Proteomes" id="UP000838412"/>
    </source>
</evidence>
<evidence type="ECO:0000259" key="1">
    <source>
        <dbReference type="PROSITE" id="PS00028"/>
    </source>
</evidence>
<dbReference type="InterPro" id="IPR036236">
    <property type="entry name" value="Znf_C2H2_sf"/>
</dbReference>
<dbReference type="PANTHER" id="PTHR47027">
    <property type="entry name" value="REVERSE TRANSCRIPTASE DOMAIN-CONTAINING PROTEIN"/>
    <property type="match status" value="1"/>
</dbReference>
<gene>
    <name evidence="2" type="primary">Hypp7255</name>
    <name evidence="2" type="ORF">BLAG_LOCUS6967</name>
</gene>